<evidence type="ECO:0000313" key="4">
    <source>
        <dbReference type="EMBL" id="CEF66274.1"/>
    </source>
</evidence>
<reference evidence="4 5" key="1">
    <citation type="submission" date="2014-09" db="EMBL/GenBank/DDBJ databases">
        <authorList>
            <person name="Martin A.A."/>
        </authorList>
    </citation>
    <scope>NUCLEOTIDE SEQUENCE</scope>
    <source>
        <strain evidence="5">ED321</strain>
        <strain evidence="4">ED321 Heterogonic</strain>
    </source>
</reference>
<dbReference type="Pfam" id="PF13181">
    <property type="entry name" value="TPR_8"/>
    <property type="match status" value="1"/>
</dbReference>
<organism evidence="4">
    <name type="scientific">Strongyloides ratti</name>
    <name type="common">Parasitic roundworm</name>
    <dbReference type="NCBI Taxonomy" id="34506"/>
    <lineage>
        <taxon>Eukaryota</taxon>
        <taxon>Metazoa</taxon>
        <taxon>Ecdysozoa</taxon>
        <taxon>Nematoda</taxon>
        <taxon>Chromadorea</taxon>
        <taxon>Rhabditida</taxon>
        <taxon>Tylenchina</taxon>
        <taxon>Panagrolaimomorpha</taxon>
        <taxon>Strongyloidoidea</taxon>
        <taxon>Strongyloididae</taxon>
        <taxon>Strongyloides</taxon>
    </lineage>
</organism>
<dbReference type="InterPro" id="IPR011990">
    <property type="entry name" value="TPR-like_helical_dom_sf"/>
</dbReference>
<dbReference type="CTD" id="36378638"/>
<dbReference type="PROSITE" id="PS50005">
    <property type="entry name" value="TPR"/>
    <property type="match status" value="1"/>
</dbReference>
<accession>A0A090MXZ1</accession>
<dbReference type="STRING" id="34506.A0A090MXZ1"/>
<evidence type="ECO:0000256" key="3">
    <source>
        <dbReference type="PROSITE-ProRule" id="PRU00339"/>
    </source>
</evidence>
<name>A0A090MXZ1_STRRB</name>
<dbReference type="WBParaSite" id="SRAE_2000094400.1">
    <property type="protein sequence ID" value="SRAE_2000094400.1"/>
    <property type="gene ID" value="WBGene00261144"/>
</dbReference>
<dbReference type="GeneID" id="36378638"/>
<evidence type="ECO:0000313" key="6">
    <source>
        <dbReference type="WBParaSite" id="SRAE_2000094400.1"/>
    </source>
</evidence>
<keyword evidence="5" id="KW-1185">Reference proteome</keyword>
<keyword evidence="1" id="KW-0677">Repeat</keyword>
<dbReference type="Gene3D" id="1.25.40.10">
    <property type="entry name" value="Tetratricopeptide repeat domain"/>
    <property type="match status" value="1"/>
</dbReference>
<reference evidence="6" key="2">
    <citation type="submission" date="2020-12" db="UniProtKB">
        <authorList>
            <consortium name="WormBaseParasite"/>
        </authorList>
    </citation>
    <scope>IDENTIFICATION</scope>
</reference>
<dbReference type="Proteomes" id="UP000035682">
    <property type="component" value="Unplaced"/>
</dbReference>
<dbReference type="OrthoDB" id="533763at2759"/>
<sequence length="98" mass="11183">MNNKKLSKGIHSGNDNEKKVNYLNTLINKASEAFSEANYDNALKYYNEAILIDQENHVLYSNKSAILLKLGKAKEAIEEADYAINLQPSWPKVFIFFI</sequence>
<dbReference type="SMART" id="SM00028">
    <property type="entry name" value="TPR"/>
    <property type="match status" value="2"/>
</dbReference>
<dbReference type="PANTHER" id="PTHR22904">
    <property type="entry name" value="TPR REPEAT CONTAINING PROTEIN"/>
    <property type="match status" value="1"/>
</dbReference>
<evidence type="ECO:0000313" key="7">
    <source>
        <dbReference type="WormBase" id="SRAE_2000094400"/>
    </source>
</evidence>
<protein>
    <submittedName>
        <fullName evidence="4 6">Tetratricopeptide repeat protein 28</fullName>
    </submittedName>
</protein>
<evidence type="ECO:0000313" key="5">
    <source>
        <dbReference type="Proteomes" id="UP000035682"/>
    </source>
</evidence>
<dbReference type="InterPro" id="IPR019734">
    <property type="entry name" value="TPR_rpt"/>
</dbReference>
<dbReference type="EMBL" id="LN609529">
    <property type="protein sequence ID" value="CEF66274.1"/>
    <property type="molecule type" value="Genomic_DNA"/>
</dbReference>
<dbReference type="SUPFAM" id="SSF48452">
    <property type="entry name" value="TPR-like"/>
    <property type="match status" value="1"/>
</dbReference>
<proteinExistence type="predicted"/>
<dbReference type="GO" id="GO:0051879">
    <property type="term" value="F:Hsp90 protein binding"/>
    <property type="evidence" value="ECO:0007669"/>
    <property type="project" value="TreeGrafter"/>
</dbReference>
<feature type="repeat" description="TPR" evidence="3">
    <location>
        <begin position="23"/>
        <end position="56"/>
    </location>
</feature>
<evidence type="ECO:0000256" key="2">
    <source>
        <dbReference type="ARBA" id="ARBA00022803"/>
    </source>
</evidence>
<dbReference type="AlphaFoldDB" id="A0A090MXZ1"/>
<dbReference type="OMA" id="IDQENHV"/>
<dbReference type="PANTHER" id="PTHR22904:SF523">
    <property type="entry name" value="STRESS-INDUCED-PHOSPHOPROTEIN 1"/>
    <property type="match status" value="1"/>
</dbReference>
<evidence type="ECO:0000256" key="1">
    <source>
        <dbReference type="ARBA" id="ARBA00022737"/>
    </source>
</evidence>
<gene>
    <name evidence="4 6 7" type="ORF">SRAE_2000094400</name>
</gene>
<dbReference type="WormBase" id="SRAE_2000094400">
    <property type="protein sequence ID" value="SRP12186"/>
    <property type="gene ID" value="WBGene00261144"/>
</dbReference>
<dbReference type="RefSeq" id="XP_024505474.1">
    <property type="nucleotide sequence ID" value="XM_024651837.1"/>
</dbReference>
<keyword evidence="2 3" id="KW-0802">TPR repeat</keyword>